<evidence type="ECO:0000313" key="2">
    <source>
        <dbReference type="Proteomes" id="UP000031196"/>
    </source>
</evidence>
<proteinExistence type="predicted"/>
<dbReference type="RefSeq" id="WP_043448988.1">
    <property type="nucleotide sequence ID" value="NZ_JBFBKS010000009.1"/>
</dbReference>
<protein>
    <recommendedName>
        <fullName evidence="3">SRPBCC domain-containing protein</fullName>
    </recommendedName>
</protein>
<evidence type="ECO:0008006" key="3">
    <source>
        <dbReference type="Google" id="ProtNLM"/>
    </source>
</evidence>
<comment type="caution">
    <text evidence="1">The sequence shown here is derived from an EMBL/GenBank/DDBJ whole genome shotgun (WGS) entry which is preliminary data.</text>
</comment>
<accession>A0A0B4DZB9</accession>
<evidence type="ECO:0000313" key="1">
    <source>
        <dbReference type="EMBL" id="KIC69760.1"/>
    </source>
</evidence>
<dbReference type="Proteomes" id="UP000031196">
    <property type="component" value="Unassembled WGS sequence"/>
</dbReference>
<reference evidence="1 2" key="1">
    <citation type="submission" date="2014-12" db="EMBL/GenBank/DDBJ databases">
        <title>Genome sequencing of Arthrobacter phenanthrenivorans SWC37.</title>
        <authorList>
            <person name="Tan P.W."/>
            <person name="Chan K.-G."/>
        </authorList>
    </citation>
    <scope>NUCLEOTIDE SEQUENCE [LARGE SCALE GENOMIC DNA]</scope>
    <source>
        <strain evidence="1 2">SWC37</strain>
    </source>
</reference>
<dbReference type="AlphaFoldDB" id="A0A0B4DZB9"/>
<name>A0A0B4DZB9_PSEPS</name>
<gene>
    <name evidence="1" type="ORF">RM50_01085</name>
</gene>
<sequence length="242" mass="26743">MTNNLSVVINADAPQVWTMLREPSKVAQWHGWQAEDLESEIKEIYFSSDVEESADHTRLTVHGGDTFELHPVPEGTRVSVTRGALDHDSEWAAWDEDITQGWLTFLQQLRFALERHPHGKRHTLFLHLTDGKGSAIEKLGLASLPAPGEPYQLTLDTGEEISGKVWFRTSHQVGLTVHGYAEHGEGLLVVADHPAIKDVRAEGEGSLVIASTYDLGAGALEAIRSSWDSWRSSNYPESDPAS</sequence>
<dbReference type="CDD" id="cd07814">
    <property type="entry name" value="SRPBCC_CalC_Aha1-like"/>
    <property type="match status" value="1"/>
</dbReference>
<dbReference type="OrthoDB" id="3334241at2"/>
<dbReference type="InterPro" id="IPR023393">
    <property type="entry name" value="START-like_dom_sf"/>
</dbReference>
<dbReference type="SUPFAM" id="SSF55961">
    <property type="entry name" value="Bet v1-like"/>
    <property type="match status" value="1"/>
</dbReference>
<dbReference type="EMBL" id="JWTB01000003">
    <property type="protein sequence ID" value="KIC69760.1"/>
    <property type="molecule type" value="Genomic_DNA"/>
</dbReference>
<dbReference type="Gene3D" id="3.30.530.20">
    <property type="match status" value="1"/>
</dbReference>
<organism evidence="1 2">
    <name type="scientific">Pseudarthrobacter phenanthrenivorans</name>
    <name type="common">Arthrobacter phenanthrenivorans</name>
    <dbReference type="NCBI Taxonomy" id="361575"/>
    <lineage>
        <taxon>Bacteria</taxon>
        <taxon>Bacillati</taxon>
        <taxon>Actinomycetota</taxon>
        <taxon>Actinomycetes</taxon>
        <taxon>Micrococcales</taxon>
        <taxon>Micrococcaceae</taxon>
        <taxon>Pseudarthrobacter</taxon>
    </lineage>
</organism>